<organism evidence="8 9">
    <name type="scientific">Williamsoniiplasma lucivorax</name>
    <dbReference type="NCBI Taxonomy" id="209274"/>
    <lineage>
        <taxon>Bacteria</taxon>
        <taxon>Bacillati</taxon>
        <taxon>Mycoplasmatota</taxon>
        <taxon>Mollicutes</taxon>
        <taxon>Entomoplasmatales</taxon>
        <taxon>Williamsoniiplasma</taxon>
    </lineage>
</organism>
<keyword evidence="4 7" id="KW-0812">Transmembrane</keyword>
<dbReference type="InterPro" id="IPR004776">
    <property type="entry name" value="Mem_transp_PIN-like"/>
</dbReference>
<feature type="transmembrane region" description="Helical" evidence="7">
    <location>
        <begin position="190"/>
        <end position="212"/>
    </location>
</feature>
<dbReference type="EMBL" id="PHNE01000006">
    <property type="protein sequence ID" value="PPE04138.1"/>
    <property type="molecule type" value="Genomic_DNA"/>
</dbReference>
<evidence type="ECO:0000256" key="4">
    <source>
        <dbReference type="ARBA" id="ARBA00022692"/>
    </source>
</evidence>
<keyword evidence="2" id="KW-0813">Transport</keyword>
<feature type="transmembrane region" description="Helical" evidence="7">
    <location>
        <begin position="243"/>
        <end position="264"/>
    </location>
</feature>
<feature type="transmembrane region" description="Helical" evidence="7">
    <location>
        <begin position="314"/>
        <end position="338"/>
    </location>
</feature>
<feature type="transmembrane region" description="Helical" evidence="7">
    <location>
        <begin position="107"/>
        <end position="126"/>
    </location>
</feature>
<sequence length="380" mass="41728">MTIKDLINNTFGNFGFWGLLVAVILIIALGFLFQRKKFLTNNWEKIIVKIVVYLALPLMVFNSFLVDIDSAKLTEAFVSMGIGIIYATLATFGSHFFFYKVRPSAKISLAMVVAFPSALYFGYPILAATFPGKDKELLTMSSMFLVSFHVFLATAALYYFKKPILDKQAIADDLNKEKYKYKFSWENCKAIVLNPILIATTLGFILWISQLIPGIAFVPNLEEGGKMVSITRIDAYIPGVGKLLSTLGALASPLAWFAIGAVIAKSDLIVALKNKIVWYTVFIKNMLIPFLTLLLVSLFAWIGYATGGFQISTMLLMLLVAIIASPTATAIVGYAIVYEREPTLVSEATSLTILASIVTLPFWVIVSGLIGISIGIFGAI</sequence>
<evidence type="ECO:0000256" key="1">
    <source>
        <dbReference type="ARBA" id="ARBA00004141"/>
    </source>
</evidence>
<dbReference type="PANTHER" id="PTHR36838">
    <property type="entry name" value="AUXIN EFFLUX CARRIER FAMILY PROTEIN"/>
    <property type="match status" value="1"/>
</dbReference>
<dbReference type="Proteomes" id="UP000237865">
    <property type="component" value="Unassembled WGS sequence"/>
</dbReference>
<accession>A0A2S5RA05</accession>
<protein>
    <submittedName>
        <fullName evidence="8">Malate permease</fullName>
    </submittedName>
</protein>
<feature type="transmembrane region" description="Helical" evidence="7">
    <location>
        <begin position="276"/>
        <end position="302"/>
    </location>
</feature>
<feature type="transmembrane region" description="Helical" evidence="7">
    <location>
        <begin position="138"/>
        <end position="160"/>
    </location>
</feature>
<evidence type="ECO:0000256" key="3">
    <source>
        <dbReference type="ARBA" id="ARBA00022475"/>
    </source>
</evidence>
<keyword evidence="6 7" id="KW-0472">Membrane</keyword>
<dbReference type="Pfam" id="PF03547">
    <property type="entry name" value="Mem_trans"/>
    <property type="match status" value="1"/>
</dbReference>
<name>A0A2S5RA05_9MOLU</name>
<evidence type="ECO:0000256" key="7">
    <source>
        <dbReference type="SAM" id="Phobius"/>
    </source>
</evidence>
<evidence type="ECO:0000256" key="6">
    <source>
        <dbReference type="ARBA" id="ARBA00023136"/>
    </source>
</evidence>
<comment type="caution">
    <text evidence="8">The sequence shown here is derived from an EMBL/GenBank/DDBJ whole genome shotgun (WGS) entry which is preliminary data.</text>
</comment>
<dbReference type="PANTHER" id="PTHR36838:SF3">
    <property type="entry name" value="TRANSPORTER AUXIN EFFLUX CARRIER EC FAMILY"/>
    <property type="match status" value="1"/>
</dbReference>
<evidence type="ECO:0000313" key="8">
    <source>
        <dbReference type="EMBL" id="PPE04138.1"/>
    </source>
</evidence>
<evidence type="ECO:0000256" key="2">
    <source>
        <dbReference type="ARBA" id="ARBA00022448"/>
    </source>
</evidence>
<feature type="transmembrane region" description="Helical" evidence="7">
    <location>
        <begin position="350"/>
        <end position="377"/>
    </location>
</feature>
<keyword evidence="5 7" id="KW-1133">Transmembrane helix</keyword>
<dbReference type="AlphaFoldDB" id="A0A2S5RA05"/>
<feature type="transmembrane region" description="Helical" evidence="7">
    <location>
        <begin position="77"/>
        <end position="98"/>
    </location>
</feature>
<dbReference type="GO" id="GO:0055085">
    <property type="term" value="P:transmembrane transport"/>
    <property type="evidence" value="ECO:0007669"/>
    <property type="project" value="InterPro"/>
</dbReference>
<reference evidence="8 9" key="1">
    <citation type="submission" date="2017-11" db="EMBL/GenBank/DDBJ databases">
        <title>Genome sequence of Entomoplasma lucivorax PIPN-2 (ATCC 49196).</title>
        <authorList>
            <person name="Lo W.-S."/>
            <person name="Gasparich G.E."/>
            <person name="Kuo C.-H."/>
        </authorList>
    </citation>
    <scope>NUCLEOTIDE SEQUENCE [LARGE SCALE GENOMIC DNA]</scope>
    <source>
        <strain evidence="8 9">PIPN-2</strain>
    </source>
</reference>
<feature type="transmembrane region" description="Helical" evidence="7">
    <location>
        <begin position="14"/>
        <end position="34"/>
    </location>
</feature>
<proteinExistence type="predicted"/>
<feature type="transmembrane region" description="Helical" evidence="7">
    <location>
        <begin position="46"/>
        <end position="65"/>
    </location>
</feature>
<evidence type="ECO:0000256" key="5">
    <source>
        <dbReference type="ARBA" id="ARBA00022989"/>
    </source>
</evidence>
<comment type="subcellular location">
    <subcellularLocation>
        <location evidence="1">Membrane</location>
        <topology evidence="1">Multi-pass membrane protein</topology>
    </subcellularLocation>
</comment>
<evidence type="ECO:0000313" key="9">
    <source>
        <dbReference type="Proteomes" id="UP000237865"/>
    </source>
</evidence>
<dbReference type="STRING" id="1399797.GCA_000518285_01566"/>
<dbReference type="GO" id="GO:0016020">
    <property type="term" value="C:membrane"/>
    <property type="evidence" value="ECO:0007669"/>
    <property type="project" value="UniProtKB-SubCell"/>
</dbReference>
<keyword evidence="9" id="KW-1185">Reference proteome</keyword>
<gene>
    <name evidence="8" type="ORF">ELUCI_v1c09180</name>
</gene>
<dbReference type="RefSeq" id="WP_051437377.1">
    <property type="nucleotide sequence ID" value="NZ_PHNE01000006.1"/>
</dbReference>
<keyword evidence="3" id="KW-1003">Cell membrane</keyword>